<comment type="catalytic activity">
    <reaction evidence="9">
        <text>4-CDP-2-C-methyl-D-erythritol + ATP = 4-CDP-2-C-methyl-D-erythritol 2-phosphate + ADP + H(+)</text>
        <dbReference type="Rhea" id="RHEA:18437"/>
        <dbReference type="ChEBI" id="CHEBI:15378"/>
        <dbReference type="ChEBI" id="CHEBI:30616"/>
        <dbReference type="ChEBI" id="CHEBI:57823"/>
        <dbReference type="ChEBI" id="CHEBI:57919"/>
        <dbReference type="ChEBI" id="CHEBI:456216"/>
        <dbReference type="EC" id="2.7.1.148"/>
    </reaction>
</comment>
<dbReference type="GO" id="GO:0019288">
    <property type="term" value="P:isopentenyl diphosphate biosynthetic process, methylerythritol 4-phosphate pathway"/>
    <property type="evidence" value="ECO:0007669"/>
    <property type="project" value="UniProtKB-UniRule"/>
</dbReference>
<feature type="binding site" evidence="9">
    <location>
        <begin position="90"/>
        <end position="100"/>
    </location>
    <ligand>
        <name>ATP</name>
        <dbReference type="ChEBI" id="CHEBI:30616"/>
    </ligand>
</feature>
<accession>A0A2S5A0E8</accession>
<evidence type="ECO:0000259" key="11">
    <source>
        <dbReference type="Pfam" id="PF08544"/>
    </source>
</evidence>
<dbReference type="EMBL" id="PQVF01000008">
    <property type="protein sequence ID" value="POY36068.1"/>
    <property type="molecule type" value="Genomic_DNA"/>
</dbReference>
<dbReference type="GO" id="GO:0016114">
    <property type="term" value="P:terpenoid biosynthetic process"/>
    <property type="evidence" value="ECO:0007669"/>
    <property type="project" value="UniProtKB-UniRule"/>
</dbReference>
<dbReference type="UniPathway" id="UPA00056">
    <property type="reaction ID" value="UER00094"/>
</dbReference>
<dbReference type="NCBIfam" id="TIGR00154">
    <property type="entry name" value="ispE"/>
    <property type="match status" value="1"/>
</dbReference>
<dbReference type="InterPro" id="IPR013750">
    <property type="entry name" value="GHMP_kinase_C_dom"/>
</dbReference>
<sequence>MILFPNAKINLGLNIVEKRADGFHNIETVFYPIKINDSLEVIEATETKFNVHGVDIPGNVKDNICLKAYELLKHDFDLPAIEVHLLKNIPVGAGLGGGSADGSFMLKLLNQKFELGLTVQQLQNYARQLGSDCAFFIENKPVFAFGKGDEFVEQEVNLDTYYLVLVKPAIHVSTADAYGGCLPSKPQTSLQMLLHLPVAEWKALVMNDFESTVFPKYPEIRAIKEHLYNNGALYASMSGSGSSVFGIFHSPVQLPELGKIHKVFYGV</sequence>
<dbReference type="PIRSF" id="PIRSF010376">
    <property type="entry name" value="IspE"/>
    <property type="match status" value="1"/>
</dbReference>
<name>A0A2S5A0E8_9SPHI</name>
<evidence type="ECO:0000256" key="1">
    <source>
        <dbReference type="ARBA" id="ARBA00009684"/>
    </source>
</evidence>
<feature type="domain" description="GHMP kinase C-terminal" evidence="11">
    <location>
        <begin position="206"/>
        <end position="251"/>
    </location>
</feature>
<dbReference type="Gene3D" id="3.30.230.10">
    <property type="match status" value="1"/>
</dbReference>
<keyword evidence="13" id="KW-1185">Reference proteome</keyword>
<dbReference type="GO" id="GO:0050515">
    <property type="term" value="F:4-(cytidine 5'-diphospho)-2-C-methyl-D-erythritol kinase activity"/>
    <property type="evidence" value="ECO:0007669"/>
    <property type="project" value="UniProtKB-UniRule"/>
</dbReference>
<dbReference type="InterPro" id="IPR004424">
    <property type="entry name" value="IspE"/>
</dbReference>
<feature type="domain" description="GHMP kinase N-terminal" evidence="10">
    <location>
        <begin position="63"/>
        <end position="137"/>
    </location>
</feature>
<keyword evidence="4 9" id="KW-0808">Transferase</keyword>
<evidence type="ECO:0000256" key="6">
    <source>
        <dbReference type="ARBA" id="ARBA00022777"/>
    </source>
</evidence>
<dbReference type="InterPro" id="IPR006204">
    <property type="entry name" value="GHMP_kinase_N_dom"/>
</dbReference>
<evidence type="ECO:0000256" key="4">
    <source>
        <dbReference type="ARBA" id="ARBA00022679"/>
    </source>
</evidence>
<dbReference type="Pfam" id="PF00288">
    <property type="entry name" value="GHMP_kinases_N"/>
    <property type="match status" value="1"/>
</dbReference>
<keyword evidence="9" id="KW-0414">Isoprene biosynthesis</keyword>
<dbReference type="EC" id="2.7.1.148" evidence="2 9"/>
<feature type="active site" evidence="9">
    <location>
        <position position="8"/>
    </location>
</feature>
<dbReference type="RefSeq" id="WP_103789531.1">
    <property type="nucleotide sequence ID" value="NZ_PQVF01000008.1"/>
</dbReference>
<dbReference type="InterPro" id="IPR020568">
    <property type="entry name" value="Ribosomal_Su5_D2-typ_SF"/>
</dbReference>
<keyword evidence="7 9" id="KW-0067">ATP-binding</keyword>
<comment type="similarity">
    <text evidence="1 9">Belongs to the GHMP kinase family. IspE subfamily.</text>
</comment>
<keyword evidence="5 9" id="KW-0547">Nucleotide-binding</keyword>
<gene>
    <name evidence="9" type="primary">ispE</name>
    <name evidence="12" type="ORF">C3K47_12780</name>
</gene>
<comment type="caution">
    <text evidence="12">The sequence shown here is derived from an EMBL/GenBank/DDBJ whole genome shotgun (WGS) entry which is preliminary data.</text>
</comment>
<dbReference type="OrthoDB" id="9809438at2"/>
<proteinExistence type="inferred from homology"/>
<evidence type="ECO:0000256" key="2">
    <source>
        <dbReference type="ARBA" id="ARBA00012052"/>
    </source>
</evidence>
<reference evidence="12 13" key="1">
    <citation type="submission" date="2018-01" db="EMBL/GenBank/DDBJ databases">
        <authorList>
            <person name="Gaut B.S."/>
            <person name="Morton B.R."/>
            <person name="Clegg M.T."/>
            <person name="Duvall M.R."/>
        </authorList>
    </citation>
    <scope>NUCLEOTIDE SEQUENCE [LARGE SCALE GENOMIC DNA]</scope>
    <source>
        <strain evidence="12 13">HR-AV</strain>
    </source>
</reference>
<evidence type="ECO:0000313" key="13">
    <source>
        <dbReference type="Proteomes" id="UP000236893"/>
    </source>
</evidence>
<organism evidence="12 13">
    <name type="scientific">Solitalea longa</name>
    <dbReference type="NCBI Taxonomy" id="2079460"/>
    <lineage>
        <taxon>Bacteria</taxon>
        <taxon>Pseudomonadati</taxon>
        <taxon>Bacteroidota</taxon>
        <taxon>Sphingobacteriia</taxon>
        <taxon>Sphingobacteriales</taxon>
        <taxon>Sphingobacteriaceae</taxon>
        <taxon>Solitalea</taxon>
    </lineage>
</organism>
<comment type="function">
    <text evidence="9">Catalyzes the phosphorylation of the position 2 hydroxy group of 4-diphosphocytidyl-2C-methyl-D-erythritol.</text>
</comment>
<dbReference type="GO" id="GO:0005524">
    <property type="term" value="F:ATP binding"/>
    <property type="evidence" value="ECO:0007669"/>
    <property type="project" value="UniProtKB-UniRule"/>
</dbReference>
<evidence type="ECO:0000256" key="9">
    <source>
        <dbReference type="HAMAP-Rule" id="MF_00061"/>
    </source>
</evidence>
<dbReference type="AlphaFoldDB" id="A0A2S5A0E8"/>
<dbReference type="Proteomes" id="UP000236893">
    <property type="component" value="Unassembled WGS sequence"/>
</dbReference>
<evidence type="ECO:0000256" key="3">
    <source>
        <dbReference type="ARBA" id="ARBA00017473"/>
    </source>
</evidence>
<dbReference type="SUPFAM" id="SSF54211">
    <property type="entry name" value="Ribosomal protein S5 domain 2-like"/>
    <property type="match status" value="1"/>
</dbReference>
<evidence type="ECO:0000259" key="10">
    <source>
        <dbReference type="Pfam" id="PF00288"/>
    </source>
</evidence>
<feature type="active site" evidence="9">
    <location>
        <position position="132"/>
    </location>
</feature>
<dbReference type="PANTHER" id="PTHR43527">
    <property type="entry name" value="4-DIPHOSPHOCYTIDYL-2-C-METHYL-D-ERYTHRITOL KINASE, CHLOROPLASTIC"/>
    <property type="match status" value="1"/>
</dbReference>
<evidence type="ECO:0000256" key="5">
    <source>
        <dbReference type="ARBA" id="ARBA00022741"/>
    </source>
</evidence>
<dbReference type="InterPro" id="IPR036554">
    <property type="entry name" value="GHMP_kinase_C_sf"/>
</dbReference>
<dbReference type="InterPro" id="IPR014721">
    <property type="entry name" value="Ribsml_uS5_D2-typ_fold_subgr"/>
</dbReference>
<evidence type="ECO:0000256" key="8">
    <source>
        <dbReference type="ARBA" id="ARBA00032554"/>
    </source>
</evidence>
<dbReference type="SUPFAM" id="SSF55060">
    <property type="entry name" value="GHMP Kinase, C-terminal domain"/>
    <property type="match status" value="1"/>
</dbReference>
<evidence type="ECO:0000256" key="7">
    <source>
        <dbReference type="ARBA" id="ARBA00022840"/>
    </source>
</evidence>
<comment type="pathway">
    <text evidence="9">Isoprenoid biosynthesis; isopentenyl diphosphate biosynthesis via DXP pathway; isopentenyl diphosphate from 1-deoxy-D-xylulose 5-phosphate: step 3/6.</text>
</comment>
<dbReference type="Pfam" id="PF08544">
    <property type="entry name" value="GHMP_kinases_C"/>
    <property type="match status" value="1"/>
</dbReference>
<protein>
    <recommendedName>
        <fullName evidence="3 9">4-diphosphocytidyl-2-C-methyl-D-erythritol kinase</fullName>
        <shortName evidence="9">CMK</shortName>
        <ecNumber evidence="2 9">2.7.1.148</ecNumber>
    </recommendedName>
    <alternativeName>
        <fullName evidence="8 9">4-(cytidine-5'-diphospho)-2-C-methyl-D-erythritol kinase</fullName>
    </alternativeName>
</protein>
<dbReference type="Gene3D" id="3.30.70.890">
    <property type="entry name" value="GHMP kinase, C-terminal domain"/>
    <property type="match status" value="1"/>
</dbReference>
<dbReference type="PANTHER" id="PTHR43527:SF2">
    <property type="entry name" value="4-DIPHOSPHOCYTIDYL-2-C-METHYL-D-ERYTHRITOL KINASE, CHLOROPLASTIC"/>
    <property type="match status" value="1"/>
</dbReference>
<evidence type="ECO:0000313" key="12">
    <source>
        <dbReference type="EMBL" id="POY36068.1"/>
    </source>
</evidence>
<dbReference type="HAMAP" id="MF_00061">
    <property type="entry name" value="IspE"/>
    <property type="match status" value="1"/>
</dbReference>
<keyword evidence="6 9" id="KW-0418">Kinase</keyword>